<proteinExistence type="predicted"/>
<dbReference type="InterPro" id="IPR036866">
    <property type="entry name" value="RibonucZ/Hydroxyglut_hydro"/>
</dbReference>
<dbReference type="InterPro" id="IPR052159">
    <property type="entry name" value="Competence_DNA_uptake"/>
</dbReference>
<dbReference type="PANTHER" id="PTHR30619:SF1">
    <property type="entry name" value="RECOMBINATION PROTEIN 2"/>
    <property type="match status" value="1"/>
</dbReference>
<protein>
    <submittedName>
        <fullName evidence="1">ComE operon protein 3</fullName>
    </submittedName>
</protein>
<dbReference type="AlphaFoldDB" id="A0A645EGX7"/>
<name>A0A645EGX7_9ZZZZ</name>
<accession>A0A645EGX7</accession>
<sequence>MLCTCGEFDTLILGDMEKSSEKELLAYEALPATEVLLVAHHGSKTSTSDDLLDALQGKAGIISVGSNSYGHPNDRVLARLESADMDIYRTDQNGNITVAVH</sequence>
<dbReference type="EMBL" id="VSSQ01047279">
    <property type="protein sequence ID" value="MPN01258.1"/>
    <property type="molecule type" value="Genomic_DNA"/>
</dbReference>
<evidence type="ECO:0000313" key="1">
    <source>
        <dbReference type="EMBL" id="MPN01258.1"/>
    </source>
</evidence>
<organism evidence="1">
    <name type="scientific">bioreactor metagenome</name>
    <dbReference type="NCBI Taxonomy" id="1076179"/>
    <lineage>
        <taxon>unclassified sequences</taxon>
        <taxon>metagenomes</taxon>
        <taxon>ecological metagenomes</taxon>
    </lineage>
</organism>
<dbReference type="PANTHER" id="PTHR30619">
    <property type="entry name" value="DNA INTERNALIZATION/COMPETENCE PROTEIN COMEC/REC2"/>
    <property type="match status" value="1"/>
</dbReference>
<gene>
    <name evidence="1" type="primary">comEC_21</name>
    <name evidence="1" type="ORF">SDC9_148464</name>
</gene>
<dbReference type="Gene3D" id="3.60.15.10">
    <property type="entry name" value="Ribonuclease Z/Hydroxyacylglutathione hydrolase-like"/>
    <property type="match status" value="1"/>
</dbReference>
<comment type="caution">
    <text evidence="1">The sequence shown here is derived from an EMBL/GenBank/DDBJ whole genome shotgun (WGS) entry which is preliminary data.</text>
</comment>
<dbReference type="SUPFAM" id="SSF56281">
    <property type="entry name" value="Metallo-hydrolase/oxidoreductase"/>
    <property type="match status" value="1"/>
</dbReference>
<reference evidence="1" key="1">
    <citation type="submission" date="2019-08" db="EMBL/GenBank/DDBJ databases">
        <authorList>
            <person name="Kucharzyk K."/>
            <person name="Murdoch R.W."/>
            <person name="Higgins S."/>
            <person name="Loffler F."/>
        </authorList>
    </citation>
    <scope>NUCLEOTIDE SEQUENCE</scope>
</reference>